<evidence type="ECO:0000256" key="6">
    <source>
        <dbReference type="PIRNR" id="PIRNR000077"/>
    </source>
</evidence>
<evidence type="ECO:0000256" key="7">
    <source>
        <dbReference type="PIRSR" id="PIRSR000077-4"/>
    </source>
</evidence>
<dbReference type="PRINTS" id="PR00421">
    <property type="entry name" value="THIOREDOXIN"/>
</dbReference>
<dbReference type="OMA" id="KCKVEGV"/>
<dbReference type="PANTHER" id="PTHR45663">
    <property type="entry name" value="GEO12009P1"/>
    <property type="match status" value="1"/>
</dbReference>
<dbReference type="GO" id="GO:0015035">
    <property type="term" value="F:protein-disulfide reductase activity"/>
    <property type="evidence" value="ECO:0007669"/>
    <property type="project" value="InterPro"/>
</dbReference>
<evidence type="ECO:0000256" key="5">
    <source>
        <dbReference type="ARBA" id="ARBA00023284"/>
    </source>
</evidence>
<dbReference type="PROSITE" id="PS00194">
    <property type="entry name" value="THIOREDOXIN_1"/>
    <property type="match status" value="1"/>
</dbReference>
<keyword evidence="5 7" id="KW-0676">Redox-active center</keyword>
<dbReference type="InterPro" id="IPR036249">
    <property type="entry name" value="Thioredoxin-like_sf"/>
</dbReference>
<dbReference type="HOGENOM" id="CLU_090389_10_2_11"/>
<reference evidence="9 10" key="1">
    <citation type="journal article" date="2012" name="J. Bacteriol.">
        <title>Genome Sequence of Radiation-Resistant Modestobacter marinus Strain BC501, a Representative Actinobacterium That Thrives on Calcareous Stone Surfaces.</title>
        <authorList>
            <person name="Normand P."/>
            <person name="Gury J."/>
            <person name="Pujic P."/>
            <person name="Chouaia B."/>
            <person name="Crotti E."/>
            <person name="Brusetti L."/>
            <person name="Daffonchio D."/>
            <person name="Vacherie B."/>
            <person name="Barbe V."/>
            <person name="Medigue C."/>
            <person name="Calteau A."/>
            <person name="Ghodhbane-Gtari F."/>
            <person name="Essoussi I."/>
            <person name="Nouioui I."/>
            <person name="Abbassi-Ghozzi I."/>
            <person name="Gtari M."/>
        </authorList>
    </citation>
    <scope>NUCLEOTIDE SEQUENCE [LARGE SCALE GENOMIC DNA]</scope>
    <source>
        <strain evidence="10">BC 501</strain>
    </source>
</reference>
<dbReference type="PANTHER" id="PTHR45663:SF11">
    <property type="entry name" value="GEO12009P1"/>
    <property type="match status" value="1"/>
</dbReference>
<dbReference type="InterPro" id="IPR005746">
    <property type="entry name" value="Thioredoxin"/>
</dbReference>
<accession>I4EQE0</accession>
<dbReference type="PIRSF" id="PIRSF000077">
    <property type="entry name" value="Thioredoxin"/>
    <property type="match status" value="1"/>
</dbReference>
<evidence type="ECO:0000313" key="9">
    <source>
        <dbReference type="EMBL" id="CCH85603.1"/>
    </source>
</evidence>
<evidence type="ECO:0000259" key="8">
    <source>
        <dbReference type="PROSITE" id="PS51352"/>
    </source>
</evidence>
<keyword evidence="4 7" id="KW-1015">Disulfide bond</keyword>
<sequence length="118" mass="13041">MRNHRGAAMSLTPTTDRTFVDDVLMTTTPVLVEFTADWCPPCTMIAPVLERIAREQAGRLRVVSLDVDTNPETTRAYGVLGMPTMSLFVRGRVVAQVTGARPQAQLMKEFEPHLGARV</sequence>
<evidence type="ECO:0000256" key="4">
    <source>
        <dbReference type="ARBA" id="ARBA00023157"/>
    </source>
</evidence>
<evidence type="ECO:0000256" key="2">
    <source>
        <dbReference type="ARBA" id="ARBA00022448"/>
    </source>
</evidence>
<dbReference type="InterPro" id="IPR013766">
    <property type="entry name" value="Thioredoxin_domain"/>
</dbReference>
<protein>
    <recommendedName>
        <fullName evidence="6">Thioredoxin</fullName>
    </recommendedName>
</protein>
<comment type="similarity">
    <text evidence="1 6">Belongs to the thioredoxin family.</text>
</comment>
<keyword evidence="2" id="KW-0813">Transport</keyword>
<dbReference type="Pfam" id="PF00085">
    <property type="entry name" value="Thioredoxin"/>
    <property type="match status" value="1"/>
</dbReference>
<dbReference type="KEGG" id="mmar:MODMU_0131"/>
<organism evidence="9 10">
    <name type="scientific">Modestobacter italicus (strain DSM 44449 / CECT 9708 / BC 501)</name>
    <dbReference type="NCBI Taxonomy" id="2732864"/>
    <lineage>
        <taxon>Bacteria</taxon>
        <taxon>Bacillati</taxon>
        <taxon>Actinomycetota</taxon>
        <taxon>Actinomycetes</taxon>
        <taxon>Geodermatophilales</taxon>
        <taxon>Geodermatophilaceae</taxon>
        <taxon>Modestobacter</taxon>
    </lineage>
</organism>
<dbReference type="Proteomes" id="UP000006461">
    <property type="component" value="Chromosome"/>
</dbReference>
<evidence type="ECO:0000256" key="1">
    <source>
        <dbReference type="ARBA" id="ARBA00008987"/>
    </source>
</evidence>
<dbReference type="AlphaFoldDB" id="I4EQE0"/>
<gene>
    <name evidence="9" type="primary">trxA</name>
    <name evidence="9" type="ordered locus">MODMU_0131</name>
</gene>
<evidence type="ECO:0000256" key="3">
    <source>
        <dbReference type="ARBA" id="ARBA00022982"/>
    </source>
</evidence>
<keyword evidence="3" id="KW-0249">Electron transport</keyword>
<dbReference type="PATRIC" id="fig|477641.3.peg.131"/>
<dbReference type="STRING" id="477641.MODMU_0131"/>
<dbReference type="eggNOG" id="COG3118">
    <property type="taxonomic scope" value="Bacteria"/>
</dbReference>
<dbReference type="InterPro" id="IPR017937">
    <property type="entry name" value="Thioredoxin_CS"/>
</dbReference>
<keyword evidence="10" id="KW-1185">Reference proteome</keyword>
<evidence type="ECO:0000313" key="10">
    <source>
        <dbReference type="Proteomes" id="UP000006461"/>
    </source>
</evidence>
<dbReference type="PROSITE" id="PS51352">
    <property type="entry name" value="THIOREDOXIN_2"/>
    <property type="match status" value="1"/>
</dbReference>
<name>I4EQE0_MODI5</name>
<dbReference type="GO" id="GO:0045454">
    <property type="term" value="P:cell redox homeostasis"/>
    <property type="evidence" value="ECO:0007669"/>
    <property type="project" value="TreeGrafter"/>
</dbReference>
<dbReference type="Gene3D" id="3.40.30.10">
    <property type="entry name" value="Glutaredoxin"/>
    <property type="match status" value="1"/>
</dbReference>
<dbReference type="GO" id="GO:0005829">
    <property type="term" value="C:cytosol"/>
    <property type="evidence" value="ECO:0007669"/>
    <property type="project" value="TreeGrafter"/>
</dbReference>
<feature type="disulfide bond" description="Redox-active" evidence="7">
    <location>
        <begin position="39"/>
        <end position="42"/>
    </location>
</feature>
<proteinExistence type="inferred from homology"/>
<feature type="domain" description="Thioredoxin" evidence="8">
    <location>
        <begin position="1"/>
        <end position="115"/>
    </location>
</feature>
<dbReference type="CDD" id="cd02947">
    <property type="entry name" value="TRX_family"/>
    <property type="match status" value="1"/>
</dbReference>
<dbReference type="FunFam" id="3.40.30.10:FF:000001">
    <property type="entry name" value="Thioredoxin"/>
    <property type="match status" value="1"/>
</dbReference>
<dbReference type="EMBL" id="FO203431">
    <property type="protein sequence ID" value="CCH85603.1"/>
    <property type="molecule type" value="Genomic_DNA"/>
</dbReference>
<dbReference type="OrthoDB" id="9790390at2"/>
<dbReference type="SUPFAM" id="SSF52833">
    <property type="entry name" value="Thioredoxin-like"/>
    <property type="match status" value="1"/>
</dbReference>